<protein>
    <recommendedName>
        <fullName evidence="5">DUF1931 domain-containing protein</fullName>
    </recommendedName>
</protein>
<dbReference type="RefSeq" id="WP_052547863.1">
    <property type="nucleotide sequence ID" value="NZ_JMCC02000019.1"/>
</dbReference>
<evidence type="ECO:0008006" key="5">
    <source>
        <dbReference type="Google" id="ProtNLM"/>
    </source>
</evidence>
<gene>
    <name evidence="1" type="ORF">DB30_02598</name>
    <name evidence="2" type="ORF">ENSA7_02960</name>
</gene>
<organism evidence="1 3">
    <name type="scientific">Enhygromyxa salina</name>
    <dbReference type="NCBI Taxonomy" id="215803"/>
    <lineage>
        <taxon>Bacteria</taxon>
        <taxon>Pseudomonadati</taxon>
        <taxon>Myxococcota</taxon>
        <taxon>Polyangia</taxon>
        <taxon>Nannocystales</taxon>
        <taxon>Nannocystaceae</taxon>
        <taxon>Enhygromyxa</taxon>
    </lineage>
</organism>
<comment type="caution">
    <text evidence="1">The sequence shown here is derived from an EMBL/GenBank/DDBJ whole genome shotgun (WGS) entry which is preliminary data.</text>
</comment>
<evidence type="ECO:0000313" key="2">
    <source>
        <dbReference type="EMBL" id="PRQ10090.1"/>
    </source>
</evidence>
<accession>A0A0C2D3N4</accession>
<dbReference type="AlphaFoldDB" id="A0A0C2D3N4"/>
<dbReference type="EMBL" id="PVNL01000004">
    <property type="protein sequence ID" value="PRQ10090.1"/>
    <property type="molecule type" value="Genomic_DNA"/>
</dbReference>
<evidence type="ECO:0000313" key="1">
    <source>
        <dbReference type="EMBL" id="KIG17831.1"/>
    </source>
</evidence>
<evidence type="ECO:0000313" key="4">
    <source>
        <dbReference type="Proteomes" id="UP000238823"/>
    </source>
</evidence>
<proteinExistence type="predicted"/>
<reference evidence="1 3" key="1">
    <citation type="submission" date="2014-12" db="EMBL/GenBank/DDBJ databases">
        <title>Genome assembly of Enhygromyxa salina DSM 15201.</title>
        <authorList>
            <person name="Sharma G."/>
            <person name="Subramanian S."/>
        </authorList>
    </citation>
    <scope>NUCLEOTIDE SEQUENCE [LARGE SCALE GENOMIC DNA]</scope>
    <source>
        <strain evidence="1 3">DSM 15201</strain>
    </source>
</reference>
<dbReference type="Proteomes" id="UP000238823">
    <property type="component" value="Unassembled WGS sequence"/>
</dbReference>
<name>A0A0C2D3N4_9BACT</name>
<reference evidence="2 4" key="2">
    <citation type="submission" date="2018-03" db="EMBL/GenBank/DDBJ databases">
        <title>Draft Genome Sequences of the Obligatory Marine Myxobacteria Enhygromyxa salina SWB007.</title>
        <authorList>
            <person name="Poehlein A."/>
            <person name="Moghaddam J.A."/>
            <person name="Harms H."/>
            <person name="Alanjari M."/>
            <person name="Koenig G.M."/>
            <person name="Daniel R."/>
            <person name="Schaeberle T.F."/>
        </authorList>
    </citation>
    <scope>NUCLEOTIDE SEQUENCE [LARGE SCALE GENOMIC DNA]</scope>
    <source>
        <strain evidence="2 4">SWB007</strain>
    </source>
</reference>
<evidence type="ECO:0000313" key="3">
    <source>
        <dbReference type="Proteomes" id="UP000031599"/>
    </source>
</evidence>
<dbReference type="Proteomes" id="UP000031599">
    <property type="component" value="Unassembled WGS sequence"/>
</dbReference>
<sequence>MAAKKKTAKTKKAREIVVVGSKVKDVVRAAGYRSDGELVQAVSEKVHEMLEAAIKRAESNKRGTVRPYDL</sequence>
<dbReference type="EMBL" id="JMCC02000019">
    <property type="protein sequence ID" value="KIG17831.1"/>
    <property type="molecule type" value="Genomic_DNA"/>
</dbReference>